<evidence type="ECO:0000313" key="2">
    <source>
        <dbReference type="EMBL" id="KFB48170.1"/>
    </source>
</evidence>
<feature type="region of interest" description="Disordered" evidence="1">
    <location>
        <begin position="21"/>
        <end position="57"/>
    </location>
</feature>
<dbReference type="AlphaFoldDB" id="A0A084WD76"/>
<dbReference type="Proteomes" id="UP000030765">
    <property type="component" value="Unassembled WGS sequence"/>
</dbReference>
<evidence type="ECO:0000313" key="4">
    <source>
        <dbReference type="Proteomes" id="UP000030765"/>
    </source>
</evidence>
<evidence type="ECO:0000313" key="3">
    <source>
        <dbReference type="EnsemblMetazoa" id="ASIC016236-PA"/>
    </source>
</evidence>
<protein>
    <submittedName>
        <fullName evidence="2 3">Uncharacterized protein</fullName>
    </submittedName>
</protein>
<evidence type="ECO:0000256" key="1">
    <source>
        <dbReference type="SAM" id="MobiDB-lite"/>
    </source>
</evidence>
<dbReference type="EMBL" id="ATLV01022949">
    <property type="status" value="NOT_ANNOTATED_CDS"/>
    <property type="molecule type" value="Genomic_DNA"/>
</dbReference>
<dbReference type="EnsemblMetazoa" id="ASIC016236-RA">
    <property type="protein sequence ID" value="ASIC016236-PA"/>
    <property type="gene ID" value="ASIC016236"/>
</dbReference>
<sequence length="127" mass="13918">MFDCDVRWRADLTLETDDEASGTGLEFGASKATGGERNGMKPFPISIPRGQPERNASRRRVYARLGGGVAMIYDVQTLAAPAGANKTRPAEDLKYSRLMLQLLALQHIRIRGECWPEVARSVASVAL</sequence>
<dbReference type="EMBL" id="KE525338">
    <property type="protein sequence ID" value="KFB48170.1"/>
    <property type="molecule type" value="Genomic_DNA"/>
</dbReference>
<gene>
    <name evidence="2" type="ORF">ZHAS_00016236</name>
</gene>
<reference evidence="2 4" key="1">
    <citation type="journal article" date="2014" name="BMC Genomics">
        <title>Genome sequence of Anopheles sinensis provides insight into genetics basis of mosquito competence for malaria parasites.</title>
        <authorList>
            <person name="Zhou D."/>
            <person name="Zhang D."/>
            <person name="Ding G."/>
            <person name="Shi L."/>
            <person name="Hou Q."/>
            <person name="Ye Y."/>
            <person name="Xu Y."/>
            <person name="Zhou H."/>
            <person name="Xiong C."/>
            <person name="Li S."/>
            <person name="Yu J."/>
            <person name="Hong S."/>
            <person name="Yu X."/>
            <person name="Zou P."/>
            <person name="Chen C."/>
            <person name="Chang X."/>
            <person name="Wang W."/>
            <person name="Lv Y."/>
            <person name="Sun Y."/>
            <person name="Ma L."/>
            <person name="Shen B."/>
            <person name="Zhu C."/>
        </authorList>
    </citation>
    <scope>NUCLEOTIDE SEQUENCE [LARGE SCALE GENOMIC DNA]</scope>
</reference>
<proteinExistence type="predicted"/>
<organism evidence="2">
    <name type="scientific">Anopheles sinensis</name>
    <name type="common">Mosquito</name>
    <dbReference type="NCBI Taxonomy" id="74873"/>
    <lineage>
        <taxon>Eukaryota</taxon>
        <taxon>Metazoa</taxon>
        <taxon>Ecdysozoa</taxon>
        <taxon>Arthropoda</taxon>
        <taxon>Hexapoda</taxon>
        <taxon>Insecta</taxon>
        <taxon>Pterygota</taxon>
        <taxon>Neoptera</taxon>
        <taxon>Endopterygota</taxon>
        <taxon>Diptera</taxon>
        <taxon>Nematocera</taxon>
        <taxon>Culicoidea</taxon>
        <taxon>Culicidae</taxon>
        <taxon>Anophelinae</taxon>
        <taxon>Anopheles</taxon>
    </lineage>
</organism>
<dbReference type="VEuPathDB" id="VectorBase:ASIC016236"/>
<reference evidence="3" key="2">
    <citation type="submission" date="2020-05" db="UniProtKB">
        <authorList>
            <consortium name="EnsemblMetazoa"/>
        </authorList>
    </citation>
    <scope>IDENTIFICATION</scope>
</reference>
<accession>A0A084WD76</accession>
<name>A0A084WD76_ANOSI</name>
<keyword evidence="4" id="KW-1185">Reference proteome</keyword>